<keyword evidence="6" id="KW-1133">Transmembrane helix</keyword>
<evidence type="ECO:0000313" key="9">
    <source>
        <dbReference type="Proteomes" id="UP000440004"/>
    </source>
</evidence>
<feature type="region of interest" description="Disordered" evidence="5">
    <location>
        <begin position="45"/>
        <end position="66"/>
    </location>
</feature>
<dbReference type="PRINTS" id="PR00411">
    <property type="entry name" value="PNDRDTASEI"/>
</dbReference>
<comment type="caution">
    <text evidence="8">The sequence shown here is derived from an EMBL/GenBank/DDBJ whole genome shotgun (WGS) entry which is preliminary data.</text>
</comment>
<dbReference type="GO" id="GO:0008202">
    <property type="term" value="P:steroid metabolic process"/>
    <property type="evidence" value="ECO:0007669"/>
    <property type="project" value="UniProtKB-ARBA"/>
</dbReference>
<evidence type="ECO:0000256" key="6">
    <source>
        <dbReference type="SAM" id="Phobius"/>
    </source>
</evidence>
<keyword evidence="4" id="KW-0560">Oxidoreductase</keyword>
<dbReference type="NCBIfam" id="TIGR01409">
    <property type="entry name" value="TAT_signal_seq"/>
    <property type="match status" value="1"/>
</dbReference>
<proteinExistence type="predicted"/>
<name>A0A6A7K9E7_9FIRM</name>
<dbReference type="SUPFAM" id="SSF56425">
    <property type="entry name" value="Succinate dehydrogenase/fumarate reductase flavoprotein, catalytic domain"/>
    <property type="match status" value="1"/>
</dbReference>
<dbReference type="PANTHER" id="PTHR43400">
    <property type="entry name" value="FUMARATE REDUCTASE"/>
    <property type="match status" value="1"/>
</dbReference>
<gene>
    <name evidence="8" type="ORF">GC105_08015</name>
</gene>
<evidence type="ECO:0000256" key="5">
    <source>
        <dbReference type="SAM" id="MobiDB-lite"/>
    </source>
</evidence>
<keyword evidence="9" id="KW-1185">Reference proteome</keyword>
<evidence type="ECO:0000256" key="2">
    <source>
        <dbReference type="ARBA" id="ARBA00022630"/>
    </source>
</evidence>
<dbReference type="InterPro" id="IPR027477">
    <property type="entry name" value="Succ_DH/fumarate_Rdtase_cat_sf"/>
</dbReference>
<dbReference type="InterPro" id="IPR003953">
    <property type="entry name" value="FAD-dep_OxRdtase_2_FAD-bd"/>
</dbReference>
<feature type="domain" description="FAD-dependent oxidoreductase 2 FAD-binding" evidence="7">
    <location>
        <begin position="95"/>
        <end position="537"/>
    </location>
</feature>
<dbReference type="InterPro" id="IPR036188">
    <property type="entry name" value="FAD/NAD-bd_sf"/>
</dbReference>
<organism evidence="8 9">
    <name type="scientific">Alkalibaculum sporogenes</name>
    <dbReference type="NCBI Taxonomy" id="2655001"/>
    <lineage>
        <taxon>Bacteria</taxon>
        <taxon>Bacillati</taxon>
        <taxon>Bacillota</taxon>
        <taxon>Clostridia</taxon>
        <taxon>Eubacteriales</taxon>
        <taxon>Eubacteriaceae</taxon>
        <taxon>Alkalibaculum</taxon>
    </lineage>
</organism>
<evidence type="ECO:0000256" key="3">
    <source>
        <dbReference type="ARBA" id="ARBA00022827"/>
    </source>
</evidence>
<reference evidence="8 9" key="1">
    <citation type="submission" date="2019-10" db="EMBL/GenBank/DDBJ databases">
        <title>Alkalibaculum tamaniensis sp.nov., a new alkaliphilic acetogen, isolated on methoxylated aromatics from a mud volcano.</title>
        <authorList>
            <person name="Khomyakova M.A."/>
            <person name="Merkel A.Y."/>
            <person name="Bonch-Osmolovskaya E.A."/>
            <person name="Slobodkin A.I."/>
        </authorList>
    </citation>
    <scope>NUCLEOTIDE SEQUENCE [LARGE SCALE GENOMIC DNA]</scope>
    <source>
        <strain evidence="8 9">M08DMB</strain>
    </source>
</reference>
<dbReference type="RefSeq" id="WP_152803487.1">
    <property type="nucleotide sequence ID" value="NZ_WHNX01000010.1"/>
</dbReference>
<sequence length="567" mass="60851">MKKEKDIIEEEKRGISRRDFIKGAAAGAVGIATMGILGACSSDDGGDAGTGATENPDGTGSAIPSYSVNGEKPSWFTAPAAIPDSEIIDTIDTEVLVIGAGYAGVATACSAAERGAKVVVVEKSGNWNGRGGGSGVADSKFMREQGLTIDKAKAQAEWVRTCGSRVDESLVSLFFNRSGDAMDWLIDKAVAENCFIMIWGGYSRSEQLPDEPGYHMIFGGDNIKEGEFASVALLYNDSLKAGAEYVFNAPAEQLVKEGDKVVGAVVKTADGYVRYNASKGVVIATGDIAADGEMVSYYAPIALKAVESQYTPVGVNTGDGHKMGLWAGAAMQEGPFPTMIHPQAYAWFHGPFMFVNNDGQRFFNEATWVQAKSLNIMNQKSGNVAYSVFDSNWSQDLLKGLPQGGGMFWDSFRGVGAEFDVEAQQKTIDEYIEQGLAFKADTIEALADQIGVNKDNFLAEVKHYNKMCEEGTDKDFYKPEVFMTPIKKGPFYATKVGPALLNIVGGLEINDDLQCLNENKEPIEGLYAVGNSSGSVYAVDYPINIPGNSHGRCLTWGYVLGEKLTQS</sequence>
<dbReference type="PANTHER" id="PTHR43400:SF10">
    <property type="entry name" value="3-OXOSTEROID 1-DEHYDROGENASE"/>
    <property type="match status" value="1"/>
</dbReference>
<keyword evidence="3" id="KW-0274">FAD</keyword>
<dbReference type="InterPro" id="IPR050315">
    <property type="entry name" value="FAD-oxidoreductase_2"/>
</dbReference>
<dbReference type="Gene3D" id="3.50.50.60">
    <property type="entry name" value="FAD/NAD(P)-binding domain"/>
    <property type="match status" value="1"/>
</dbReference>
<dbReference type="SUPFAM" id="SSF51905">
    <property type="entry name" value="FAD/NAD(P)-binding domain"/>
    <property type="match status" value="1"/>
</dbReference>
<evidence type="ECO:0000256" key="4">
    <source>
        <dbReference type="ARBA" id="ARBA00023002"/>
    </source>
</evidence>
<keyword evidence="6" id="KW-0812">Transmembrane</keyword>
<feature type="compositionally biased region" description="Polar residues" evidence="5">
    <location>
        <begin position="56"/>
        <end position="66"/>
    </location>
</feature>
<evidence type="ECO:0000259" key="7">
    <source>
        <dbReference type="Pfam" id="PF00890"/>
    </source>
</evidence>
<dbReference type="InterPro" id="IPR019546">
    <property type="entry name" value="TAT_signal_bac_arc"/>
</dbReference>
<dbReference type="GO" id="GO:0033765">
    <property type="term" value="F:steroid dehydrogenase activity, acting on the CH-CH group of donors"/>
    <property type="evidence" value="ECO:0007669"/>
    <property type="project" value="UniProtKB-ARBA"/>
</dbReference>
<dbReference type="PROSITE" id="PS51318">
    <property type="entry name" value="TAT"/>
    <property type="match status" value="1"/>
</dbReference>
<dbReference type="Pfam" id="PF00890">
    <property type="entry name" value="FAD_binding_2"/>
    <property type="match status" value="1"/>
</dbReference>
<accession>A0A6A7K9E7</accession>
<comment type="cofactor">
    <cofactor evidence="1">
        <name>FAD</name>
        <dbReference type="ChEBI" id="CHEBI:57692"/>
    </cofactor>
</comment>
<protein>
    <submittedName>
        <fullName evidence="8">FAD-dependent oxidoreductase</fullName>
    </submittedName>
</protein>
<dbReference type="EMBL" id="WHNX01000010">
    <property type="protein sequence ID" value="MPW25733.1"/>
    <property type="molecule type" value="Genomic_DNA"/>
</dbReference>
<dbReference type="Proteomes" id="UP000440004">
    <property type="component" value="Unassembled WGS sequence"/>
</dbReference>
<dbReference type="Gene3D" id="3.90.700.10">
    <property type="entry name" value="Succinate dehydrogenase/fumarate reductase flavoprotein, catalytic domain"/>
    <property type="match status" value="1"/>
</dbReference>
<feature type="transmembrane region" description="Helical" evidence="6">
    <location>
        <begin position="20"/>
        <end position="39"/>
    </location>
</feature>
<evidence type="ECO:0000313" key="8">
    <source>
        <dbReference type="EMBL" id="MPW25733.1"/>
    </source>
</evidence>
<keyword evidence="6" id="KW-0472">Membrane</keyword>
<dbReference type="Pfam" id="PF10518">
    <property type="entry name" value="TAT_signal"/>
    <property type="match status" value="1"/>
</dbReference>
<evidence type="ECO:0000256" key="1">
    <source>
        <dbReference type="ARBA" id="ARBA00001974"/>
    </source>
</evidence>
<dbReference type="InterPro" id="IPR006311">
    <property type="entry name" value="TAT_signal"/>
</dbReference>
<keyword evidence="2" id="KW-0285">Flavoprotein</keyword>
<dbReference type="AlphaFoldDB" id="A0A6A7K9E7"/>